<sequence>MEAVAGGDGDDCSYMEDEISGGCKHLGRRGFLGHTQSYPLRPDQIVLENHDFSIVHHVPNLICQAEIVGNKRSQVTAHQVSKSQVRAQLGHWLRLQALGLRPVWQGTNDIVIVTTINLHLQIKNTTPKLIHETISHKSSSEFHWEEISPPHILHEGEQSAHNENST</sequence>
<keyword evidence="2" id="KW-1185">Reference proteome</keyword>
<gene>
    <name evidence="1" type="ORF">STAS_13109</name>
</gene>
<name>A0A5A7PV74_STRAF</name>
<accession>A0A5A7PV74</accession>
<proteinExistence type="predicted"/>
<organism evidence="1 2">
    <name type="scientific">Striga asiatica</name>
    <name type="common">Asiatic witchweed</name>
    <name type="synonym">Buchnera asiatica</name>
    <dbReference type="NCBI Taxonomy" id="4170"/>
    <lineage>
        <taxon>Eukaryota</taxon>
        <taxon>Viridiplantae</taxon>
        <taxon>Streptophyta</taxon>
        <taxon>Embryophyta</taxon>
        <taxon>Tracheophyta</taxon>
        <taxon>Spermatophyta</taxon>
        <taxon>Magnoliopsida</taxon>
        <taxon>eudicotyledons</taxon>
        <taxon>Gunneridae</taxon>
        <taxon>Pentapetalae</taxon>
        <taxon>asterids</taxon>
        <taxon>lamiids</taxon>
        <taxon>Lamiales</taxon>
        <taxon>Orobanchaceae</taxon>
        <taxon>Buchnereae</taxon>
        <taxon>Striga</taxon>
    </lineage>
</organism>
<dbReference type="AlphaFoldDB" id="A0A5A7PV74"/>
<reference evidence="2" key="1">
    <citation type="journal article" date="2019" name="Curr. Biol.">
        <title>Genome Sequence of Striga asiatica Provides Insight into the Evolution of Plant Parasitism.</title>
        <authorList>
            <person name="Yoshida S."/>
            <person name="Kim S."/>
            <person name="Wafula E.K."/>
            <person name="Tanskanen J."/>
            <person name="Kim Y.M."/>
            <person name="Honaas L."/>
            <person name="Yang Z."/>
            <person name="Spallek T."/>
            <person name="Conn C.E."/>
            <person name="Ichihashi Y."/>
            <person name="Cheong K."/>
            <person name="Cui S."/>
            <person name="Der J.P."/>
            <person name="Gundlach H."/>
            <person name="Jiao Y."/>
            <person name="Hori C."/>
            <person name="Ishida J.K."/>
            <person name="Kasahara H."/>
            <person name="Kiba T."/>
            <person name="Kim M.S."/>
            <person name="Koo N."/>
            <person name="Laohavisit A."/>
            <person name="Lee Y.H."/>
            <person name="Lumba S."/>
            <person name="McCourt P."/>
            <person name="Mortimer J.C."/>
            <person name="Mutuku J.M."/>
            <person name="Nomura T."/>
            <person name="Sasaki-Sekimoto Y."/>
            <person name="Seto Y."/>
            <person name="Wang Y."/>
            <person name="Wakatake T."/>
            <person name="Sakakibara H."/>
            <person name="Demura T."/>
            <person name="Yamaguchi S."/>
            <person name="Yoneyama K."/>
            <person name="Manabe R.I."/>
            <person name="Nelson D.C."/>
            <person name="Schulman A.H."/>
            <person name="Timko M.P."/>
            <person name="dePamphilis C.W."/>
            <person name="Choi D."/>
            <person name="Shirasu K."/>
        </authorList>
    </citation>
    <scope>NUCLEOTIDE SEQUENCE [LARGE SCALE GENOMIC DNA]</scope>
    <source>
        <strain evidence="2">cv. UVA1</strain>
    </source>
</reference>
<protein>
    <submittedName>
        <fullName evidence="1">Disease resistance protein</fullName>
    </submittedName>
</protein>
<dbReference type="EMBL" id="BKCP01005206">
    <property type="protein sequence ID" value="GER36740.1"/>
    <property type="molecule type" value="Genomic_DNA"/>
</dbReference>
<comment type="caution">
    <text evidence="1">The sequence shown here is derived from an EMBL/GenBank/DDBJ whole genome shotgun (WGS) entry which is preliminary data.</text>
</comment>
<dbReference type="Proteomes" id="UP000325081">
    <property type="component" value="Unassembled WGS sequence"/>
</dbReference>
<evidence type="ECO:0000313" key="1">
    <source>
        <dbReference type="EMBL" id="GER36740.1"/>
    </source>
</evidence>
<evidence type="ECO:0000313" key="2">
    <source>
        <dbReference type="Proteomes" id="UP000325081"/>
    </source>
</evidence>